<protein>
    <recommendedName>
        <fullName evidence="9">O-antigen/teichoic acid export membrane protein</fullName>
    </recommendedName>
</protein>
<dbReference type="PANTHER" id="PTHR30250">
    <property type="entry name" value="PST FAMILY PREDICTED COLANIC ACID TRANSPORTER"/>
    <property type="match status" value="1"/>
</dbReference>
<comment type="subcellular location">
    <subcellularLocation>
        <location evidence="1">Cell membrane</location>
        <topology evidence="1">Multi-pass membrane protein</topology>
    </subcellularLocation>
</comment>
<evidence type="ECO:0000313" key="7">
    <source>
        <dbReference type="EMBL" id="PWN05337.1"/>
    </source>
</evidence>
<accession>A0A316TL97</accession>
<dbReference type="Proteomes" id="UP000245533">
    <property type="component" value="Unassembled WGS sequence"/>
</dbReference>
<evidence type="ECO:0000256" key="4">
    <source>
        <dbReference type="ARBA" id="ARBA00022989"/>
    </source>
</evidence>
<dbReference type="AlphaFoldDB" id="A0A316TL97"/>
<keyword evidence="4 6" id="KW-1133">Transmembrane helix</keyword>
<feature type="transmembrane region" description="Helical" evidence="6">
    <location>
        <begin position="20"/>
        <end position="40"/>
    </location>
</feature>
<feature type="transmembrane region" description="Helical" evidence="6">
    <location>
        <begin position="460"/>
        <end position="481"/>
    </location>
</feature>
<reference evidence="7 8" key="1">
    <citation type="submission" date="2018-05" db="EMBL/GenBank/DDBJ databases">
        <title>Rhodohalobacter halophilus gen. nov., sp. nov., a moderately halophilic member of the family Balneolaceae.</title>
        <authorList>
            <person name="Liu Z.-W."/>
        </authorList>
    </citation>
    <scope>NUCLEOTIDE SEQUENCE [LARGE SCALE GENOMIC DNA]</scope>
    <source>
        <strain evidence="7 8">8A47</strain>
    </source>
</reference>
<feature type="transmembrane region" description="Helical" evidence="6">
    <location>
        <begin position="430"/>
        <end position="448"/>
    </location>
</feature>
<feature type="transmembrane region" description="Helical" evidence="6">
    <location>
        <begin position="46"/>
        <end position="66"/>
    </location>
</feature>
<feature type="transmembrane region" description="Helical" evidence="6">
    <location>
        <begin position="374"/>
        <end position="397"/>
    </location>
</feature>
<feature type="transmembrane region" description="Helical" evidence="6">
    <location>
        <begin position="227"/>
        <end position="247"/>
    </location>
</feature>
<feature type="transmembrane region" description="Helical" evidence="6">
    <location>
        <begin position="159"/>
        <end position="180"/>
    </location>
</feature>
<feature type="transmembrane region" description="Helical" evidence="6">
    <location>
        <begin position="403"/>
        <end position="423"/>
    </location>
</feature>
<comment type="caution">
    <text evidence="7">The sequence shown here is derived from an EMBL/GenBank/DDBJ whole genome shotgun (WGS) entry which is preliminary data.</text>
</comment>
<dbReference type="GO" id="GO:0005886">
    <property type="term" value="C:plasma membrane"/>
    <property type="evidence" value="ECO:0007669"/>
    <property type="project" value="UniProtKB-SubCell"/>
</dbReference>
<keyword evidence="2" id="KW-1003">Cell membrane</keyword>
<dbReference type="Pfam" id="PF01943">
    <property type="entry name" value="Polysacc_synt"/>
    <property type="match status" value="1"/>
</dbReference>
<feature type="transmembrane region" description="Helical" evidence="6">
    <location>
        <begin position="87"/>
        <end position="107"/>
    </location>
</feature>
<evidence type="ECO:0008006" key="9">
    <source>
        <dbReference type="Google" id="ProtNLM"/>
    </source>
</evidence>
<evidence type="ECO:0000256" key="1">
    <source>
        <dbReference type="ARBA" id="ARBA00004651"/>
    </source>
</evidence>
<keyword evidence="3 6" id="KW-0812">Transmembrane</keyword>
<gene>
    <name evidence="7" type="ORF">DDZ15_14820</name>
</gene>
<dbReference type="EMBL" id="QGGB01000010">
    <property type="protein sequence ID" value="PWN05337.1"/>
    <property type="molecule type" value="Genomic_DNA"/>
</dbReference>
<evidence type="ECO:0000256" key="3">
    <source>
        <dbReference type="ARBA" id="ARBA00022692"/>
    </source>
</evidence>
<evidence type="ECO:0000256" key="6">
    <source>
        <dbReference type="SAM" id="Phobius"/>
    </source>
</evidence>
<keyword evidence="8" id="KW-1185">Reference proteome</keyword>
<keyword evidence="5 6" id="KW-0472">Membrane</keyword>
<dbReference type="PANTHER" id="PTHR30250:SF11">
    <property type="entry name" value="O-ANTIGEN TRANSPORTER-RELATED"/>
    <property type="match status" value="1"/>
</dbReference>
<dbReference type="InterPro" id="IPR002797">
    <property type="entry name" value="Polysacc_synth"/>
</dbReference>
<evidence type="ECO:0000313" key="8">
    <source>
        <dbReference type="Proteomes" id="UP000245533"/>
    </source>
</evidence>
<feature type="transmembrane region" description="Helical" evidence="6">
    <location>
        <begin position="127"/>
        <end position="147"/>
    </location>
</feature>
<evidence type="ECO:0000256" key="2">
    <source>
        <dbReference type="ARBA" id="ARBA00022475"/>
    </source>
</evidence>
<feature type="transmembrane region" description="Helical" evidence="6">
    <location>
        <begin position="259"/>
        <end position="277"/>
    </location>
</feature>
<dbReference type="InterPro" id="IPR050833">
    <property type="entry name" value="Poly_Biosynth_Transport"/>
</dbReference>
<feature type="transmembrane region" description="Helical" evidence="6">
    <location>
        <begin position="314"/>
        <end position="332"/>
    </location>
</feature>
<proteinExistence type="predicted"/>
<feature type="transmembrane region" description="Helical" evidence="6">
    <location>
        <begin position="186"/>
        <end position="206"/>
    </location>
</feature>
<name>A0A316TL97_9BACT</name>
<evidence type="ECO:0000256" key="5">
    <source>
        <dbReference type="ARBA" id="ARBA00023136"/>
    </source>
</evidence>
<feature type="transmembrane region" description="Helical" evidence="6">
    <location>
        <begin position="344"/>
        <end position="367"/>
    </location>
</feature>
<organism evidence="7 8">
    <name type="scientific">Rhodohalobacter mucosus</name>
    <dbReference type="NCBI Taxonomy" id="2079485"/>
    <lineage>
        <taxon>Bacteria</taxon>
        <taxon>Pseudomonadati</taxon>
        <taxon>Balneolota</taxon>
        <taxon>Balneolia</taxon>
        <taxon>Balneolales</taxon>
        <taxon>Balneolaceae</taxon>
        <taxon>Rhodohalobacter</taxon>
    </lineage>
</organism>
<sequence>MNLIPEVGIVIRQSIVNAAITYFGIGLGFVLTIFLYPHILDPDQYGLTRVLISAALISSQFAHLGFHNLILRYFPFFKKAYPEGHGLLFWAFIIPFSGFLVFALLFFLLDDLFISVYSERSPLFADFYLWVLPLTLFVLYFEVLNNYLRSLRDAVSGSFVNEVFQRVLVIALLLLYLFGLMSFSQFIGLFVLSYGLQPVFLTIQIARQGGLDLKPRFDILRKKLLKGMASYSLFSLLGGLTTVMVWNVDVLMLGAMTDLESTAVYAIAFYIGSVIAVPQRSVEKIAGPLISEFIKSKKWDEVAILYKKTSLNQLIPGIFIFGLIWINLELLFQFLPDIYSSGRWVVFIIGLAKLIEVGTGANGIILLNSSHYRVSFYSNVLLVLLTIAANYLLIPTYGIEGAAMASAFAIFVYNSVKSIYILLNIGIQPLTGAAMTALAIGFFLIFILDATGPWIGDSVWFRAIAQSVLFTLFFAAPVLLFRLSEDLNNLVAKFFRTFM</sequence>